<keyword evidence="1" id="KW-0812">Transmembrane</keyword>
<dbReference type="AlphaFoldDB" id="A0AAX6FVK2"/>
<dbReference type="EMBL" id="JANAVB010032895">
    <property type="protein sequence ID" value="KAJ6809831.1"/>
    <property type="molecule type" value="Genomic_DNA"/>
</dbReference>
<protein>
    <submittedName>
        <fullName evidence="3">Uncharacterized protein</fullName>
    </submittedName>
</protein>
<reference evidence="3" key="2">
    <citation type="submission" date="2023-04" db="EMBL/GenBank/DDBJ databases">
        <authorList>
            <person name="Bruccoleri R.E."/>
            <person name="Oakeley E.J."/>
            <person name="Faust A.-M."/>
            <person name="Dessus-Babus S."/>
            <person name="Altorfer M."/>
            <person name="Burckhardt D."/>
            <person name="Oertli M."/>
            <person name="Naumann U."/>
            <person name="Petersen F."/>
            <person name="Wong J."/>
        </authorList>
    </citation>
    <scope>NUCLEOTIDE SEQUENCE</scope>
    <source>
        <strain evidence="3">GSM-AAB239-AS_SAM_17_03QT</strain>
        <tissue evidence="3">Leaf</tissue>
    </source>
</reference>
<evidence type="ECO:0000313" key="2">
    <source>
        <dbReference type="EMBL" id="KAJ6809831.1"/>
    </source>
</evidence>
<gene>
    <name evidence="2" type="ORF">M6B38_160925</name>
    <name evidence="3" type="ORF">M6B38_398080</name>
</gene>
<reference evidence="3" key="1">
    <citation type="journal article" date="2023" name="GigaByte">
        <title>Genome assembly of the bearded iris, Iris pallida Lam.</title>
        <authorList>
            <person name="Bruccoleri R.E."/>
            <person name="Oakeley E.J."/>
            <person name="Faust A.M.E."/>
            <person name="Altorfer M."/>
            <person name="Dessus-Babus S."/>
            <person name="Burckhardt D."/>
            <person name="Oertli M."/>
            <person name="Naumann U."/>
            <person name="Petersen F."/>
            <person name="Wong J."/>
        </authorList>
    </citation>
    <scope>NUCLEOTIDE SEQUENCE</scope>
    <source>
        <strain evidence="3">GSM-AAB239-AS_SAM_17_03QT</strain>
    </source>
</reference>
<dbReference type="Proteomes" id="UP001140949">
    <property type="component" value="Unassembled WGS sequence"/>
</dbReference>
<keyword evidence="1" id="KW-0472">Membrane</keyword>
<evidence type="ECO:0000256" key="1">
    <source>
        <dbReference type="SAM" id="Phobius"/>
    </source>
</evidence>
<evidence type="ECO:0000313" key="4">
    <source>
        <dbReference type="Proteomes" id="UP001140949"/>
    </source>
</evidence>
<sequence>MIALGSSCYFVYSFLYILFEIVGSGLYLRPTFVQIQFNIDIY</sequence>
<name>A0AAX6FVK2_IRIPA</name>
<evidence type="ECO:0000313" key="3">
    <source>
        <dbReference type="EMBL" id="KAJ6820223.1"/>
    </source>
</evidence>
<dbReference type="EMBL" id="JANAVB010025794">
    <property type="protein sequence ID" value="KAJ6820223.1"/>
    <property type="molecule type" value="Genomic_DNA"/>
</dbReference>
<keyword evidence="4" id="KW-1185">Reference proteome</keyword>
<organism evidence="3 4">
    <name type="scientific">Iris pallida</name>
    <name type="common">Sweet iris</name>
    <dbReference type="NCBI Taxonomy" id="29817"/>
    <lineage>
        <taxon>Eukaryota</taxon>
        <taxon>Viridiplantae</taxon>
        <taxon>Streptophyta</taxon>
        <taxon>Embryophyta</taxon>
        <taxon>Tracheophyta</taxon>
        <taxon>Spermatophyta</taxon>
        <taxon>Magnoliopsida</taxon>
        <taxon>Liliopsida</taxon>
        <taxon>Asparagales</taxon>
        <taxon>Iridaceae</taxon>
        <taxon>Iridoideae</taxon>
        <taxon>Irideae</taxon>
        <taxon>Iris</taxon>
    </lineage>
</organism>
<feature type="transmembrane region" description="Helical" evidence="1">
    <location>
        <begin position="9"/>
        <end position="28"/>
    </location>
</feature>
<keyword evidence="1" id="KW-1133">Transmembrane helix</keyword>
<accession>A0AAX6FVK2</accession>
<proteinExistence type="predicted"/>
<comment type="caution">
    <text evidence="3">The sequence shown here is derived from an EMBL/GenBank/DDBJ whole genome shotgun (WGS) entry which is preliminary data.</text>
</comment>